<reference evidence="4" key="1">
    <citation type="submission" date="2020-11" db="EMBL/GenBank/DDBJ databases">
        <authorList>
            <consortium name="DOE Joint Genome Institute"/>
            <person name="Ahrendt S."/>
            <person name="Riley R."/>
            <person name="Andreopoulos W."/>
            <person name="Labutti K."/>
            <person name="Pangilinan J."/>
            <person name="Ruiz-Duenas F.J."/>
            <person name="Barrasa J.M."/>
            <person name="Sanchez-Garcia M."/>
            <person name="Camarero S."/>
            <person name="Miyauchi S."/>
            <person name="Serrano A."/>
            <person name="Linde D."/>
            <person name="Babiker R."/>
            <person name="Drula E."/>
            <person name="Ayuso-Fernandez I."/>
            <person name="Pacheco R."/>
            <person name="Padilla G."/>
            <person name="Ferreira P."/>
            <person name="Barriuso J."/>
            <person name="Kellner H."/>
            <person name="Castanera R."/>
            <person name="Alfaro M."/>
            <person name="Ramirez L."/>
            <person name="Pisabarro A.G."/>
            <person name="Kuo A."/>
            <person name="Tritt A."/>
            <person name="Lipzen A."/>
            <person name="He G."/>
            <person name="Yan M."/>
            <person name="Ng V."/>
            <person name="Cullen D."/>
            <person name="Martin F."/>
            <person name="Rosso M.-N."/>
            <person name="Henrissat B."/>
            <person name="Hibbett D."/>
            <person name="Martinez A.T."/>
            <person name="Grigoriev I.V."/>
        </authorList>
    </citation>
    <scope>NUCLEOTIDE SEQUENCE</scope>
    <source>
        <strain evidence="4">CBS 247.69</strain>
    </source>
</reference>
<dbReference type="InterPro" id="IPR027417">
    <property type="entry name" value="P-loop_NTPase"/>
</dbReference>
<comment type="caution">
    <text evidence="4">The sequence shown here is derived from an EMBL/GenBank/DDBJ whole genome shotgun (WGS) entry which is preliminary data.</text>
</comment>
<evidence type="ECO:0000256" key="1">
    <source>
        <dbReference type="ARBA" id="ARBA00022737"/>
    </source>
</evidence>
<evidence type="ECO:0000313" key="4">
    <source>
        <dbReference type="EMBL" id="KAF9459845.1"/>
    </source>
</evidence>
<dbReference type="SUPFAM" id="SSF52540">
    <property type="entry name" value="P-loop containing nucleoside triphosphate hydrolases"/>
    <property type="match status" value="1"/>
</dbReference>
<dbReference type="Pfam" id="PF24883">
    <property type="entry name" value="NPHP3_N"/>
    <property type="match status" value="1"/>
</dbReference>
<dbReference type="PANTHER" id="PTHR10039">
    <property type="entry name" value="AMELOGENIN"/>
    <property type="match status" value="1"/>
</dbReference>
<evidence type="ECO:0000256" key="2">
    <source>
        <dbReference type="SAM" id="MobiDB-lite"/>
    </source>
</evidence>
<accession>A0A9P5Y242</accession>
<feature type="domain" description="Nephrocystin 3-like N-terminal" evidence="3">
    <location>
        <begin position="71"/>
        <end position="237"/>
    </location>
</feature>
<sequence>MSFANNHNVSFDRSAFYDIQGDYHANNTPVLSNRGIRKLLKASCPDALHDSQARYPPPRCLGGTRIEVLEEVFDWIAQVEERILWISGPAGGGKSAIAQTVSEACANESTLGGTFFFFRRSPGRDTVDRLIPTIIHQLLEKVPDKRVLLGESIEMDPFVLHKPIRTQVQKLIIPLFVSSSFDDTNVANPPLRLDTPLIIIIDGLDECQGDNNQRDIVESIGELTGTDVPLRFIIVSRPEPHIEEAFSRLPWEVHHISLSNPIHISRAENDIHLYLRHNFNEIYQRHYLGIEEYWPPDNVISKLVQKSGGMFIYASTVIKYVGDPDFHPVERLGEILNNSPGSTPFEELDHLYRCVLGVIKNPKPLLHVLTIMCCCSETHLMWLGVTGCEKLLQFRKGVFMITIRRMRSILDIDNMSFYHKSFTDFLHTQSRAKQYFIDLEPGYAFVAQQLLRSIRPGANHDVLFGIATSTWLSYCKQSGDCGGNPELLEEISAALNSYEHLGANYLAWPVHNGRQSNFNFADLKWFQVDPSGPVRDSKYHPEDVRSRLQKEYSRVLDLVRKASPPAPPTSTVSNGPNEPRQMI</sequence>
<feature type="region of interest" description="Disordered" evidence="2">
    <location>
        <begin position="559"/>
        <end position="583"/>
    </location>
</feature>
<organism evidence="4 5">
    <name type="scientific">Collybia nuda</name>
    <dbReference type="NCBI Taxonomy" id="64659"/>
    <lineage>
        <taxon>Eukaryota</taxon>
        <taxon>Fungi</taxon>
        <taxon>Dikarya</taxon>
        <taxon>Basidiomycota</taxon>
        <taxon>Agaricomycotina</taxon>
        <taxon>Agaricomycetes</taxon>
        <taxon>Agaricomycetidae</taxon>
        <taxon>Agaricales</taxon>
        <taxon>Tricholomatineae</taxon>
        <taxon>Clitocybaceae</taxon>
        <taxon>Collybia</taxon>
    </lineage>
</organism>
<keyword evidence="1" id="KW-0677">Repeat</keyword>
<dbReference type="Gene3D" id="3.40.50.300">
    <property type="entry name" value="P-loop containing nucleotide triphosphate hydrolases"/>
    <property type="match status" value="1"/>
</dbReference>
<dbReference type="Proteomes" id="UP000807353">
    <property type="component" value="Unassembled WGS sequence"/>
</dbReference>
<dbReference type="AlphaFoldDB" id="A0A9P5Y242"/>
<gene>
    <name evidence="4" type="ORF">BDZ94DRAFT_1324465</name>
</gene>
<keyword evidence="5" id="KW-1185">Reference proteome</keyword>
<evidence type="ECO:0000313" key="5">
    <source>
        <dbReference type="Proteomes" id="UP000807353"/>
    </source>
</evidence>
<proteinExistence type="predicted"/>
<dbReference type="PANTHER" id="PTHR10039:SF17">
    <property type="entry name" value="FUNGAL STAND N-TERMINAL GOODBYE DOMAIN-CONTAINING PROTEIN-RELATED"/>
    <property type="match status" value="1"/>
</dbReference>
<evidence type="ECO:0000259" key="3">
    <source>
        <dbReference type="Pfam" id="PF24883"/>
    </source>
</evidence>
<protein>
    <recommendedName>
        <fullName evidence="3">Nephrocystin 3-like N-terminal domain-containing protein</fullName>
    </recommendedName>
</protein>
<dbReference type="InterPro" id="IPR056884">
    <property type="entry name" value="NPHP3-like_N"/>
</dbReference>
<dbReference type="OrthoDB" id="4760524at2759"/>
<dbReference type="EMBL" id="MU150309">
    <property type="protein sequence ID" value="KAF9459845.1"/>
    <property type="molecule type" value="Genomic_DNA"/>
</dbReference>
<name>A0A9P5Y242_9AGAR</name>